<comment type="subcellular location">
    <subcellularLocation>
        <location evidence="1">Cell membrane</location>
        <topology evidence="1">Multi-pass membrane protein</topology>
    </subcellularLocation>
</comment>
<dbReference type="Proteomes" id="UP001497623">
    <property type="component" value="Unassembled WGS sequence"/>
</dbReference>
<feature type="transmembrane region" description="Helical" evidence="7">
    <location>
        <begin position="296"/>
        <end position="318"/>
    </location>
</feature>
<evidence type="ECO:0000256" key="7">
    <source>
        <dbReference type="RuleBase" id="RU362018"/>
    </source>
</evidence>
<dbReference type="InterPro" id="IPR002668">
    <property type="entry name" value="CNT_N_dom"/>
</dbReference>
<comment type="similarity">
    <text evidence="2 7">Belongs to the concentrative nucleoside transporter (CNT) (TC 2.A.41) family.</text>
</comment>
<dbReference type="GO" id="GO:0005415">
    <property type="term" value="F:nucleoside:sodium symporter activity"/>
    <property type="evidence" value="ECO:0007669"/>
    <property type="project" value="TreeGrafter"/>
</dbReference>
<feature type="compositionally biased region" description="Polar residues" evidence="8">
    <location>
        <begin position="1"/>
        <end position="19"/>
    </location>
</feature>
<evidence type="ECO:0000256" key="5">
    <source>
        <dbReference type="ARBA" id="ARBA00022989"/>
    </source>
</evidence>
<dbReference type="PANTHER" id="PTHR10590:SF4">
    <property type="entry name" value="SOLUTE CARRIER FAMILY 28 MEMBER 3"/>
    <property type="match status" value="1"/>
</dbReference>
<dbReference type="PANTHER" id="PTHR10590">
    <property type="entry name" value="SODIUM/NUCLEOSIDE COTRANSPORTER"/>
    <property type="match status" value="1"/>
</dbReference>
<dbReference type="NCBIfam" id="TIGR00804">
    <property type="entry name" value="nupC"/>
    <property type="match status" value="1"/>
</dbReference>
<keyword evidence="7" id="KW-0813">Transport</keyword>
<evidence type="ECO:0000259" key="9">
    <source>
        <dbReference type="Pfam" id="PF01773"/>
    </source>
</evidence>
<feature type="domain" description="Nucleoside transporter/FeoB GTPase Gate" evidence="11">
    <location>
        <begin position="299"/>
        <end position="396"/>
    </location>
</feature>
<reference evidence="12 13" key="1">
    <citation type="submission" date="2024-05" db="EMBL/GenBank/DDBJ databases">
        <authorList>
            <person name="Wallberg A."/>
        </authorList>
    </citation>
    <scope>NUCLEOTIDE SEQUENCE [LARGE SCALE GENOMIC DNA]</scope>
</reference>
<feature type="domain" description="Concentrative nucleoside transporter C-terminal" evidence="10">
    <location>
        <begin position="402"/>
        <end position="611"/>
    </location>
</feature>
<organism evidence="12 13">
    <name type="scientific">Meganyctiphanes norvegica</name>
    <name type="common">Northern krill</name>
    <name type="synonym">Thysanopoda norvegica</name>
    <dbReference type="NCBI Taxonomy" id="48144"/>
    <lineage>
        <taxon>Eukaryota</taxon>
        <taxon>Metazoa</taxon>
        <taxon>Ecdysozoa</taxon>
        <taxon>Arthropoda</taxon>
        <taxon>Crustacea</taxon>
        <taxon>Multicrustacea</taxon>
        <taxon>Malacostraca</taxon>
        <taxon>Eumalacostraca</taxon>
        <taxon>Eucarida</taxon>
        <taxon>Euphausiacea</taxon>
        <taxon>Euphausiidae</taxon>
        <taxon>Meganyctiphanes</taxon>
    </lineage>
</organism>
<dbReference type="GO" id="GO:0005886">
    <property type="term" value="C:plasma membrane"/>
    <property type="evidence" value="ECO:0007669"/>
    <property type="project" value="UniProtKB-SubCell"/>
</dbReference>
<sequence length="657" mass="71289">MATNGQDLNQAPGISSTGVDNDGYQLPYMDTGGNQDAIPDTEVVLPAQPVEGASEDEESGESYSLLSFLPKYRKKRKKGPSDNQSPMMGAVKTFAIPSVLLVLYLAYIIAVFVIESEIQKGDYWCEGDGLVIIITSIAAVGLIYFKIIKGIIWKRFGKNISIKLRPVTNIIKKIMDIKVMGTSAVGMSLAIAVFLVLGIVLIAESIKAGETQRLQSALGIVTLIAFGFLFSHAPRKVIWRHLMWGLGLQFGLGLFILRWETGRAIFDCISGKVTTFLAFTDEGSSFVYGDLVQQGIFAFSVLPVILWFSFVVGILYYFGIMQWVVMKIGWGLQMTIGTTVCESVNAAGNIFLGQVEAPLLVRPYLPKMTRSELHAIMTGGFATIAGSVMAAYIKMGVNPTTLISGSLMNAPSALAFSKLFYPETGKTKLTSEDVKGVKSEESGWLHAGMNGVTNALPLVANVGASLVAFLSFIAFFNHFFNWSCMLLGAEEGQCSLENVFGYIFLPLAWTFGVEWRECDCVGQLIGIKSMVNEFVAYPTMVDMVNQGIISPRAEMIATYCLCGFANVGSIGMTLGGLSAMAPERRNDMAKVVVRAVIAGSCASFMTACVSGLLLVDLGGDYSGIHLNNDTHPCINGIYSTNTTQFYTLRPIRFGDIR</sequence>
<accession>A0AAV2QWV7</accession>
<dbReference type="Pfam" id="PF07662">
    <property type="entry name" value="Nucleos_tra2_C"/>
    <property type="match status" value="1"/>
</dbReference>
<keyword evidence="4 7" id="KW-0812">Transmembrane</keyword>
<keyword evidence="5 7" id="KW-1133">Transmembrane helix</keyword>
<evidence type="ECO:0000259" key="10">
    <source>
        <dbReference type="Pfam" id="PF07662"/>
    </source>
</evidence>
<keyword evidence="6 7" id="KW-0472">Membrane</keyword>
<proteinExistence type="inferred from homology"/>
<feature type="non-terminal residue" evidence="12">
    <location>
        <position position="657"/>
    </location>
</feature>
<dbReference type="InterPro" id="IPR011642">
    <property type="entry name" value="Gate_dom"/>
</dbReference>
<evidence type="ECO:0000256" key="4">
    <source>
        <dbReference type="ARBA" id="ARBA00022692"/>
    </source>
</evidence>
<feature type="transmembrane region" description="Helical" evidence="7">
    <location>
        <begin position="455"/>
        <end position="476"/>
    </location>
</feature>
<dbReference type="InterPro" id="IPR018270">
    <property type="entry name" value="C_nuclsd_transpt_met_bac"/>
</dbReference>
<feature type="transmembrane region" description="Helical" evidence="7">
    <location>
        <begin position="214"/>
        <end position="230"/>
    </location>
</feature>
<evidence type="ECO:0000259" key="11">
    <source>
        <dbReference type="Pfam" id="PF07670"/>
    </source>
</evidence>
<protein>
    <recommendedName>
        <fullName evidence="7">Sodium/nucleoside cotransporter</fullName>
    </recommendedName>
</protein>
<evidence type="ECO:0000313" key="13">
    <source>
        <dbReference type="Proteomes" id="UP001497623"/>
    </source>
</evidence>
<evidence type="ECO:0000256" key="1">
    <source>
        <dbReference type="ARBA" id="ARBA00004651"/>
    </source>
</evidence>
<feature type="transmembrane region" description="Helical" evidence="7">
    <location>
        <begin position="179"/>
        <end position="202"/>
    </location>
</feature>
<feature type="domain" description="Concentrative nucleoside transporter N-terminal" evidence="9">
    <location>
        <begin position="218"/>
        <end position="291"/>
    </location>
</feature>
<dbReference type="InterPro" id="IPR011657">
    <property type="entry name" value="CNT_C_dom"/>
</dbReference>
<evidence type="ECO:0000256" key="3">
    <source>
        <dbReference type="ARBA" id="ARBA00022475"/>
    </source>
</evidence>
<name>A0AAV2QWV7_MEGNR</name>
<keyword evidence="13" id="KW-1185">Reference proteome</keyword>
<evidence type="ECO:0000256" key="6">
    <source>
        <dbReference type="ARBA" id="ARBA00023136"/>
    </source>
</evidence>
<feature type="transmembrane region" description="Helical" evidence="7">
    <location>
        <begin position="556"/>
        <end position="579"/>
    </location>
</feature>
<gene>
    <name evidence="12" type="ORF">MNOR_LOCUS17069</name>
</gene>
<comment type="caution">
    <text evidence="12">The sequence shown here is derived from an EMBL/GenBank/DDBJ whole genome shotgun (WGS) entry which is preliminary data.</text>
</comment>
<feature type="region of interest" description="Disordered" evidence="8">
    <location>
        <begin position="1"/>
        <end position="44"/>
    </location>
</feature>
<dbReference type="AlphaFoldDB" id="A0AAV2QWV7"/>
<evidence type="ECO:0000313" key="12">
    <source>
        <dbReference type="EMBL" id="CAL4101689.1"/>
    </source>
</evidence>
<feature type="transmembrane region" description="Helical" evidence="7">
    <location>
        <begin position="237"/>
        <end position="257"/>
    </location>
</feature>
<evidence type="ECO:0000256" key="2">
    <source>
        <dbReference type="ARBA" id="ARBA00009033"/>
    </source>
</evidence>
<feature type="transmembrane region" description="Helical" evidence="7">
    <location>
        <begin position="373"/>
        <end position="393"/>
    </location>
</feature>
<dbReference type="Pfam" id="PF07670">
    <property type="entry name" value="Gate"/>
    <property type="match status" value="1"/>
</dbReference>
<dbReference type="EMBL" id="CAXKWB010011520">
    <property type="protein sequence ID" value="CAL4101689.1"/>
    <property type="molecule type" value="Genomic_DNA"/>
</dbReference>
<dbReference type="Pfam" id="PF01773">
    <property type="entry name" value="Nucleos_tra2_N"/>
    <property type="match status" value="1"/>
</dbReference>
<feature type="transmembrane region" description="Helical" evidence="7">
    <location>
        <begin position="129"/>
        <end position="148"/>
    </location>
</feature>
<feature type="transmembrane region" description="Helical" evidence="7">
    <location>
        <begin position="94"/>
        <end position="114"/>
    </location>
</feature>
<keyword evidence="3" id="KW-1003">Cell membrane</keyword>
<dbReference type="InterPro" id="IPR008276">
    <property type="entry name" value="C_nuclsd_transpt"/>
</dbReference>
<feature type="transmembrane region" description="Helical" evidence="7">
    <location>
        <begin position="591"/>
        <end position="615"/>
    </location>
</feature>
<evidence type="ECO:0000256" key="8">
    <source>
        <dbReference type="SAM" id="MobiDB-lite"/>
    </source>
</evidence>